<dbReference type="Proteomes" id="UP001267290">
    <property type="component" value="Unassembled WGS sequence"/>
</dbReference>
<sequence>MNELLALAVKAHGGLEQWKKFSKVNARVSGGGVLWHLKGNPGLLDDYNLVADIHKQNVVINRFGSVDRSSTYSPDQVSIKDINTGETLQSRENPRASYEGHVLETPWDELQVVYFASYAMWTYLTQPFLYTYPGFETEELTPWQENGESWRRLKVIFPDYIASHSREQISYFGEDGLLRRHDYTVDVSPGAAGANYASDYQDFNGILVPTKRRVYIPQPDGQKQPEPLIVSIDMSEISFE</sequence>
<comment type="caution">
    <text evidence="1">The sequence shown here is derived from an EMBL/GenBank/DDBJ whole genome shotgun (WGS) entry which is preliminary data.</text>
</comment>
<reference evidence="1 2" key="1">
    <citation type="submission" date="2023-07" db="EMBL/GenBank/DDBJ databases">
        <title>Sorghum-associated microbial communities from plants grown in Nebraska, USA.</title>
        <authorList>
            <person name="Schachtman D."/>
        </authorList>
    </citation>
    <scope>NUCLEOTIDE SEQUENCE [LARGE SCALE GENOMIC DNA]</scope>
    <source>
        <strain evidence="1 2">CC258</strain>
    </source>
</reference>
<gene>
    <name evidence="1" type="ORF">J2736_006360</name>
</gene>
<name>A0ABU1P5T2_9BACL</name>
<proteinExistence type="predicted"/>
<keyword evidence="2" id="KW-1185">Reference proteome</keyword>
<dbReference type="EMBL" id="JAVDSB010000023">
    <property type="protein sequence ID" value="MDR6555106.1"/>
    <property type="molecule type" value="Genomic_DNA"/>
</dbReference>
<dbReference type="RefSeq" id="WP_310502502.1">
    <property type="nucleotide sequence ID" value="NZ_JAVDSB010000023.1"/>
</dbReference>
<evidence type="ECO:0000313" key="2">
    <source>
        <dbReference type="Proteomes" id="UP001267290"/>
    </source>
</evidence>
<evidence type="ECO:0000313" key="1">
    <source>
        <dbReference type="EMBL" id="MDR6555106.1"/>
    </source>
</evidence>
<protein>
    <submittedName>
        <fullName evidence="1">Uncharacterized protein</fullName>
    </submittedName>
</protein>
<accession>A0ABU1P5T2</accession>
<organism evidence="1 2">
    <name type="scientific">Paenibacillus qinlingensis</name>
    <dbReference type="NCBI Taxonomy" id="1837343"/>
    <lineage>
        <taxon>Bacteria</taxon>
        <taxon>Bacillati</taxon>
        <taxon>Bacillota</taxon>
        <taxon>Bacilli</taxon>
        <taxon>Bacillales</taxon>
        <taxon>Paenibacillaceae</taxon>
        <taxon>Paenibacillus</taxon>
    </lineage>
</organism>